<dbReference type="Gene3D" id="3.40.50.150">
    <property type="entry name" value="Vaccinia Virus protein VP39"/>
    <property type="match status" value="1"/>
</dbReference>
<keyword evidence="4" id="KW-1185">Reference proteome</keyword>
<gene>
    <name evidence="3" type="ORF">ACE1B6_11230</name>
</gene>
<dbReference type="InterPro" id="IPR029063">
    <property type="entry name" value="SAM-dependent_MTases_sf"/>
</dbReference>
<accession>A0ABV4YAI9</accession>
<dbReference type="CDD" id="cd02440">
    <property type="entry name" value="AdoMet_MTases"/>
    <property type="match status" value="1"/>
</dbReference>
<protein>
    <submittedName>
        <fullName evidence="3">Class I SAM-dependent methyltransferase</fullName>
        <ecNumber evidence="3">2.1.-.-</ecNumber>
    </submittedName>
</protein>
<comment type="caution">
    <text evidence="3">The sequence shown here is derived from an EMBL/GenBank/DDBJ whole genome shotgun (WGS) entry which is preliminary data.</text>
</comment>
<organism evidence="3 4">
    <name type="scientific">Floridaenema fluviatile BLCC-F154</name>
    <dbReference type="NCBI Taxonomy" id="3153640"/>
    <lineage>
        <taxon>Bacteria</taxon>
        <taxon>Bacillati</taxon>
        <taxon>Cyanobacteriota</taxon>
        <taxon>Cyanophyceae</taxon>
        <taxon>Oscillatoriophycideae</taxon>
        <taxon>Aerosakkonematales</taxon>
        <taxon>Aerosakkonemataceae</taxon>
        <taxon>Floridanema</taxon>
        <taxon>Floridanema fluviatile</taxon>
    </lineage>
</organism>
<evidence type="ECO:0000256" key="1">
    <source>
        <dbReference type="ARBA" id="ARBA00022679"/>
    </source>
</evidence>
<dbReference type="PANTHER" id="PTHR44068">
    <property type="entry name" value="ZGC:194242"/>
    <property type="match status" value="1"/>
</dbReference>
<dbReference type="InterPro" id="IPR041698">
    <property type="entry name" value="Methyltransf_25"/>
</dbReference>
<dbReference type="GO" id="GO:0032259">
    <property type="term" value="P:methylation"/>
    <property type="evidence" value="ECO:0007669"/>
    <property type="project" value="UniProtKB-KW"/>
</dbReference>
<dbReference type="PANTHER" id="PTHR44068:SF1">
    <property type="entry name" value="HYPOTHETICAL LOC100005854"/>
    <property type="match status" value="1"/>
</dbReference>
<dbReference type="GO" id="GO:0008168">
    <property type="term" value="F:methyltransferase activity"/>
    <property type="evidence" value="ECO:0007669"/>
    <property type="project" value="UniProtKB-KW"/>
</dbReference>
<reference evidence="3 4" key="1">
    <citation type="submission" date="2024-09" db="EMBL/GenBank/DDBJ databases">
        <title>Floridaenema gen nov. (Aerosakkonemataceae, Aerosakkonematales ord. nov., Cyanobacteria) from benthic tropical and subtropical fresh waters, with the description of four new species.</title>
        <authorList>
            <person name="Moretto J.A."/>
            <person name="Berthold D.E."/>
            <person name="Lefler F.W."/>
            <person name="Huang I.-S."/>
            <person name="Laughinghouse H. IV."/>
        </authorList>
    </citation>
    <scope>NUCLEOTIDE SEQUENCE [LARGE SCALE GENOMIC DNA]</scope>
    <source>
        <strain evidence="3 4">BLCC-F154</strain>
    </source>
</reference>
<dbReference type="Proteomes" id="UP001576776">
    <property type="component" value="Unassembled WGS sequence"/>
</dbReference>
<proteinExistence type="predicted"/>
<dbReference type="SUPFAM" id="SSF53335">
    <property type="entry name" value="S-adenosyl-L-methionine-dependent methyltransferases"/>
    <property type="match status" value="1"/>
</dbReference>
<evidence type="ECO:0000313" key="4">
    <source>
        <dbReference type="Proteomes" id="UP001576776"/>
    </source>
</evidence>
<keyword evidence="1 3" id="KW-0808">Transferase</keyword>
<dbReference type="RefSeq" id="WP_413257317.1">
    <property type="nucleotide sequence ID" value="NZ_JBHFNS010000046.1"/>
</dbReference>
<feature type="domain" description="Methyltransferase" evidence="2">
    <location>
        <begin position="38"/>
        <end position="132"/>
    </location>
</feature>
<evidence type="ECO:0000313" key="3">
    <source>
        <dbReference type="EMBL" id="MFB2935815.1"/>
    </source>
</evidence>
<sequence>MNIFLELHNNMPREGPGDMASTTKALSLIPNLPKNPQILDIGCGPGMQTLALAQITKGQITAIDNHQPFLDELQQRAAQENLSSHIITQNCSMFSLDFQPESFDLIWSEGAIYIMGFQEGLQSWHRFLKTGGSIAVTELSWLVTNPPEEPLNFWKNAYPAMKNITENITIIQNLGYNYINSFTLPESSWWDDYYTPLEGRISNFRQKYQGNEEANAVLDEEQREIQLYRKYSDSYGYVFYLMQKYGAASC</sequence>
<dbReference type="Pfam" id="PF13649">
    <property type="entry name" value="Methyltransf_25"/>
    <property type="match status" value="1"/>
</dbReference>
<dbReference type="InterPro" id="IPR050447">
    <property type="entry name" value="Erg6_SMT_methyltransf"/>
</dbReference>
<keyword evidence="3" id="KW-0489">Methyltransferase</keyword>
<dbReference type="EC" id="2.1.-.-" evidence="3"/>
<name>A0ABV4YAI9_9CYAN</name>
<dbReference type="EMBL" id="JBHFNS010000046">
    <property type="protein sequence ID" value="MFB2935815.1"/>
    <property type="molecule type" value="Genomic_DNA"/>
</dbReference>
<evidence type="ECO:0000259" key="2">
    <source>
        <dbReference type="Pfam" id="PF13649"/>
    </source>
</evidence>